<feature type="domain" description="AttH" evidence="1">
    <location>
        <begin position="76"/>
        <end position="245"/>
    </location>
</feature>
<protein>
    <submittedName>
        <fullName evidence="2">Iron ABC transporter permease</fullName>
    </submittedName>
</protein>
<evidence type="ECO:0000313" key="3">
    <source>
        <dbReference type="Proteomes" id="UP000599578"/>
    </source>
</evidence>
<dbReference type="Pfam" id="PF07143">
    <property type="entry name" value="CrtC"/>
    <property type="match status" value="1"/>
</dbReference>
<dbReference type="PANTHER" id="PTHR38591:SF1">
    <property type="entry name" value="BLL1000 PROTEIN"/>
    <property type="match status" value="1"/>
</dbReference>
<proteinExistence type="predicted"/>
<evidence type="ECO:0000259" key="1">
    <source>
        <dbReference type="Pfam" id="PF07143"/>
    </source>
</evidence>
<reference evidence="2 3" key="1">
    <citation type="journal article" date="2014" name="Int. J. Syst. Evol. Microbiol.">
        <title>Complete genome sequence of Corynebacterium casei LMG S-19264T (=DSM 44701T), isolated from a smear-ripened cheese.</title>
        <authorList>
            <consortium name="US DOE Joint Genome Institute (JGI-PGF)"/>
            <person name="Walter F."/>
            <person name="Albersmeier A."/>
            <person name="Kalinowski J."/>
            <person name="Ruckert C."/>
        </authorList>
    </citation>
    <scope>NUCLEOTIDE SEQUENCE [LARGE SCALE GENOMIC DNA]</scope>
    <source>
        <strain evidence="2 3">CGMCC 1.7286</strain>
    </source>
</reference>
<keyword evidence="3" id="KW-1185">Reference proteome</keyword>
<dbReference type="PANTHER" id="PTHR38591">
    <property type="entry name" value="HYDROLASE"/>
    <property type="match status" value="1"/>
</dbReference>
<accession>A0A918DU03</accession>
<dbReference type="EMBL" id="BMLT01000005">
    <property type="protein sequence ID" value="GGO82245.1"/>
    <property type="molecule type" value="Genomic_DNA"/>
</dbReference>
<dbReference type="InterPro" id="IPR023374">
    <property type="entry name" value="AttH-like_dom_sf"/>
</dbReference>
<sequence>MAPGWLERLAPGPLRRLRILLGCLLALLLAGCGDHEGRDEAVATLSGQGEGFAQAVPGMEIGLPRDLGPHRRFRLEWWYLTANLRTDDDQPVGVQWTLFRLGLRPGPNADRAPGWRRDEVWLAHAALSRPDDHRFASRSARGGAGQAGARAQPFHAWLDDWEMAQQPDGRWRLAVRADDFAYRLDLQPVLPVVLHGDNGFSAKSADGGGSMYFSYPSIAIDGSVEIDGRHQGVSGQGWFDREWSSQYLLPEQQGWDWLALHLDDGRHLMLFRIRGDDDYHTATLVEADGRYRVLADGDYQLTPTGHRDSRFGRVPVAWRLLMPQAGLDLDIAAWPGDYWNSGRLRYWEGPVTVGGSHAGEGYLEMTGYGE</sequence>
<name>A0A918DU03_9GAMM</name>
<organism evidence="2 3">
    <name type="scientific">Marinobacterium nitratireducens</name>
    <dbReference type="NCBI Taxonomy" id="518897"/>
    <lineage>
        <taxon>Bacteria</taxon>
        <taxon>Pseudomonadati</taxon>
        <taxon>Pseudomonadota</taxon>
        <taxon>Gammaproteobacteria</taxon>
        <taxon>Oceanospirillales</taxon>
        <taxon>Oceanospirillaceae</taxon>
        <taxon>Marinobacterium</taxon>
    </lineage>
</organism>
<evidence type="ECO:0000313" key="2">
    <source>
        <dbReference type="EMBL" id="GGO82245.1"/>
    </source>
</evidence>
<dbReference type="Pfam" id="PF17186">
    <property type="entry name" value="Lipocalin_9"/>
    <property type="match status" value="1"/>
</dbReference>
<dbReference type="SUPFAM" id="SSF159245">
    <property type="entry name" value="AttH-like"/>
    <property type="match status" value="1"/>
</dbReference>
<dbReference type="Proteomes" id="UP000599578">
    <property type="component" value="Unassembled WGS sequence"/>
</dbReference>
<dbReference type="InterPro" id="IPR010791">
    <property type="entry name" value="AttH_dom"/>
</dbReference>
<dbReference type="Gene3D" id="2.40.370.10">
    <property type="entry name" value="AttH-like domain"/>
    <property type="match status" value="2"/>
</dbReference>
<dbReference type="AlphaFoldDB" id="A0A918DU03"/>
<gene>
    <name evidence="2" type="ORF">GCM10011348_23180</name>
</gene>
<comment type="caution">
    <text evidence="2">The sequence shown here is derived from an EMBL/GenBank/DDBJ whole genome shotgun (WGS) entry which is preliminary data.</text>
</comment>